<reference evidence="4 5" key="1">
    <citation type="journal article" date="2018" name="Nat. Ecol. Evol.">
        <title>Pezizomycetes genomes reveal the molecular basis of ectomycorrhizal truffle lifestyle.</title>
        <authorList>
            <person name="Murat C."/>
            <person name="Payen T."/>
            <person name="Noel B."/>
            <person name="Kuo A."/>
            <person name="Morin E."/>
            <person name="Chen J."/>
            <person name="Kohler A."/>
            <person name="Krizsan K."/>
            <person name="Balestrini R."/>
            <person name="Da Silva C."/>
            <person name="Montanini B."/>
            <person name="Hainaut M."/>
            <person name="Levati E."/>
            <person name="Barry K.W."/>
            <person name="Belfiori B."/>
            <person name="Cichocki N."/>
            <person name="Clum A."/>
            <person name="Dockter R.B."/>
            <person name="Fauchery L."/>
            <person name="Guy J."/>
            <person name="Iotti M."/>
            <person name="Le Tacon F."/>
            <person name="Lindquist E.A."/>
            <person name="Lipzen A."/>
            <person name="Malagnac F."/>
            <person name="Mello A."/>
            <person name="Molinier V."/>
            <person name="Miyauchi S."/>
            <person name="Poulain J."/>
            <person name="Riccioni C."/>
            <person name="Rubini A."/>
            <person name="Sitrit Y."/>
            <person name="Splivallo R."/>
            <person name="Traeger S."/>
            <person name="Wang M."/>
            <person name="Zifcakova L."/>
            <person name="Wipf D."/>
            <person name="Zambonelli A."/>
            <person name="Paolocci F."/>
            <person name="Nowrousian M."/>
            <person name="Ottonello S."/>
            <person name="Baldrian P."/>
            <person name="Spatafora J.W."/>
            <person name="Henrissat B."/>
            <person name="Nagy L.G."/>
            <person name="Aury J.M."/>
            <person name="Wincker P."/>
            <person name="Grigoriev I.V."/>
            <person name="Bonfante P."/>
            <person name="Martin F.M."/>
        </authorList>
    </citation>
    <scope>NUCLEOTIDE SEQUENCE [LARGE SCALE GENOMIC DNA]</scope>
    <source>
        <strain evidence="4 5">CCBAS932</strain>
    </source>
</reference>
<dbReference type="PANTHER" id="PTHR24180">
    <property type="entry name" value="CYCLIN-DEPENDENT KINASE INHIBITOR 2C-RELATED"/>
    <property type="match status" value="1"/>
</dbReference>
<feature type="non-terminal residue" evidence="4">
    <location>
        <position position="1"/>
    </location>
</feature>
<dbReference type="Pfam" id="PF13637">
    <property type="entry name" value="Ank_4"/>
    <property type="match status" value="1"/>
</dbReference>
<gene>
    <name evidence="4" type="ORF">P167DRAFT_478006</name>
</gene>
<evidence type="ECO:0000256" key="1">
    <source>
        <dbReference type="ARBA" id="ARBA00022737"/>
    </source>
</evidence>
<dbReference type="InterPro" id="IPR051637">
    <property type="entry name" value="Ank_repeat_dom-contain_49"/>
</dbReference>
<dbReference type="Pfam" id="PF12796">
    <property type="entry name" value="Ank_2"/>
    <property type="match status" value="1"/>
</dbReference>
<dbReference type="AlphaFoldDB" id="A0A3N4LCX0"/>
<name>A0A3N4LCX0_9PEZI</name>
<dbReference type="InterPro" id="IPR002110">
    <property type="entry name" value="Ankyrin_rpt"/>
</dbReference>
<dbReference type="OrthoDB" id="366390at2759"/>
<keyword evidence="1" id="KW-0677">Repeat</keyword>
<organism evidence="4 5">
    <name type="scientific">Morchella conica CCBAS932</name>
    <dbReference type="NCBI Taxonomy" id="1392247"/>
    <lineage>
        <taxon>Eukaryota</taxon>
        <taxon>Fungi</taxon>
        <taxon>Dikarya</taxon>
        <taxon>Ascomycota</taxon>
        <taxon>Pezizomycotina</taxon>
        <taxon>Pezizomycetes</taxon>
        <taxon>Pezizales</taxon>
        <taxon>Morchellaceae</taxon>
        <taxon>Morchella</taxon>
    </lineage>
</organism>
<accession>A0A3N4LCX0</accession>
<feature type="non-terminal residue" evidence="4">
    <location>
        <position position="148"/>
    </location>
</feature>
<dbReference type="Gene3D" id="1.25.40.20">
    <property type="entry name" value="Ankyrin repeat-containing domain"/>
    <property type="match status" value="1"/>
</dbReference>
<dbReference type="InParanoid" id="A0A3N4LCX0"/>
<proteinExistence type="predicted"/>
<feature type="repeat" description="ANK" evidence="3">
    <location>
        <begin position="33"/>
        <end position="70"/>
    </location>
</feature>
<dbReference type="SMART" id="SM00248">
    <property type="entry name" value="ANK"/>
    <property type="match status" value="3"/>
</dbReference>
<evidence type="ECO:0000256" key="3">
    <source>
        <dbReference type="PROSITE-ProRule" id="PRU00023"/>
    </source>
</evidence>
<dbReference type="PROSITE" id="PS50088">
    <property type="entry name" value="ANK_REPEAT"/>
    <property type="match status" value="1"/>
</dbReference>
<evidence type="ECO:0000313" key="5">
    <source>
        <dbReference type="Proteomes" id="UP000277580"/>
    </source>
</evidence>
<dbReference type="PANTHER" id="PTHR24180:SF45">
    <property type="entry name" value="POLY [ADP-RIBOSE] POLYMERASE TANKYRASE"/>
    <property type="match status" value="1"/>
</dbReference>
<dbReference type="InterPro" id="IPR036770">
    <property type="entry name" value="Ankyrin_rpt-contain_sf"/>
</dbReference>
<dbReference type="SUPFAM" id="SSF48403">
    <property type="entry name" value="Ankyrin repeat"/>
    <property type="match status" value="1"/>
</dbReference>
<keyword evidence="5" id="KW-1185">Reference proteome</keyword>
<evidence type="ECO:0000256" key="2">
    <source>
        <dbReference type="ARBA" id="ARBA00023043"/>
    </source>
</evidence>
<protein>
    <submittedName>
        <fullName evidence="4">Ankyrin</fullName>
    </submittedName>
</protein>
<keyword evidence="2 3" id="KW-0040">ANK repeat</keyword>
<dbReference type="Proteomes" id="UP000277580">
    <property type="component" value="Unassembled WGS sequence"/>
</dbReference>
<sequence length="148" mass="16700">ITTLSKAMIFQKYELVKALLEEADIDVNIPDNKGITALHWVVIGGRGFSRAEEVIKLLLSKGAYIDQQDHSNMSALYHAMSRSHRPTVRLLLHHGSNLFLQRELGYIGIRRAVMHNDTEMVELFLQQKGADVNYRDQSGKTLLHCAAS</sequence>
<dbReference type="EMBL" id="ML119111">
    <property type="protein sequence ID" value="RPB15835.1"/>
    <property type="molecule type" value="Genomic_DNA"/>
</dbReference>
<evidence type="ECO:0000313" key="4">
    <source>
        <dbReference type="EMBL" id="RPB15835.1"/>
    </source>
</evidence>